<dbReference type="GO" id="GO:0016887">
    <property type="term" value="F:ATP hydrolysis activity"/>
    <property type="evidence" value="ECO:0007669"/>
    <property type="project" value="InterPro"/>
</dbReference>
<dbReference type="SUPFAM" id="SSF52540">
    <property type="entry name" value="P-loop containing nucleoside triphosphate hydrolases"/>
    <property type="match status" value="2"/>
</dbReference>
<dbReference type="Pfam" id="PF00004">
    <property type="entry name" value="AAA"/>
    <property type="match status" value="2"/>
</dbReference>
<gene>
    <name evidence="5" type="ORF">Geu3261_0010_011</name>
</gene>
<dbReference type="InterPro" id="IPR003593">
    <property type="entry name" value="AAA+_ATPase"/>
</dbReference>
<dbReference type="GO" id="GO:0005524">
    <property type="term" value="F:ATP binding"/>
    <property type="evidence" value="ECO:0007669"/>
    <property type="project" value="UniProtKB-KW"/>
</dbReference>
<dbReference type="PANTHER" id="PTHR23077:SF27">
    <property type="entry name" value="ATPASE FAMILY GENE 2 PROTEIN HOMOLOG A"/>
    <property type="match status" value="1"/>
</dbReference>
<reference evidence="5 6" key="1">
    <citation type="submission" date="2012-11" db="EMBL/GenBank/DDBJ databases">
        <title>Whole genome sequence of Gluconacetobacter europaeus NBRC3261.</title>
        <authorList>
            <person name="Azuma Y."/>
            <person name="Higashiura N."/>
            <person name="Hirakawa H."/>
            <person name="Matsushita K."/>
        </authorList>
    </citation>
    <scope>NUCLEOTIDE SEQUENCE [LARGE SCALE GENOMIC DNA]</scope>
    <source>
        <strain evidence="5 6">NBRC 3261</strain>
    </source>
</reference>
<sequence>MALARSRRPAARRRTVQPRSSRVRGETRRLLEMLCVLHGSIHRGSRDAGALVRCVVQAQPDLGLQDKELPAAPRHDGENPPTATEWKRLGHALEEARAQHAGDRGYVDTWLEELSQATGLGRVASEVLGLAMCYRLNGHFEQLWDDLCENRSRGPFLCEDIPLLHLLLGQEEDAIATALAPDGQLRMSGLMTVDEDGDITLLPRLMALMNRRASVVGDIRSLLLGQPRDATLPWDAFAHLGQQAEIAAKLLKAAVRQHATGINILLYGPPGTGKTEFAATLARHIGATLYPVGEADSAGDEPSRHERLADLRCSTRLLRNTESILLFDEAEDLFTASLFDPPQSYSRVFFHRLLEQGGTPVIWTANDLDTLGPAIARRMALCIEVRQPGIGVRTRLWQDMAREEKVALAPTDAADLARAIPAAPAIFRNALRSTHLAGGDSAMASMIATGIARAAAGGQMPMPSQPDVTDYDATLINADCDLQALTTRLARPGAPRAVSLLLSGPPGSGKSAYARHLAERMDMPVLQKRASDLLDKYVGQSEQQIAAAFAEACDSGAFLIIDEADSLLGDRRSAERSWEISQVNEMLTWMEHHPLPFACTTNLVEKLDPASMRRFLFRARFGYLTSGQAAHAFRRFFGKDAPAGLRHIHTLVPSDFALVLRRARLLDEDPTPDELLGRLQAETAGRDGNRRIGFMS</sequence>
<keyword evidence="2" id="KW-0067">ATP-binding</keyword>
<dbReference type="SMART" id="SM00382">
    <property type="entry name" value="AAA"/>
    <property type="match status" value="2"/>
</dbReference>
<proteinExistence type="predicted"/>
<dbReference type="InterPro" id="IPR027417">
    <property type="entry name" value="P-loop_NTPase"/>
</dbReference>
<dbReference type="InterPro" id="IPR050168">
    <property type="entry name" value="AAA_ATPase_domain"/>
</dbReference>
<feature type="region of interest" description="Disordered" evidence="3">
    <location>
        <begin position="1"/>
        <end position="24"/>
    </location>
</feature>
<dbReference type="Gene3D" id="3.40.50.300">
    <property type="entry name" value="P-loop containing nucleotide triphosphate hydrolases"/>
    <property type="match status" value="2"/>
</dbReference>
<dbReference type="PANTHER" id="PTHR23077">
    <property type="entry name" value="AAA-FAMILY ATPASE"/>
    <property type="match status" value="1"/>
</dbReference>
<dbReference type="InterPro" id="IPR003959">
    <property type="entry name" value="ATPase_AAA_core"/>
</dbReference>
<keyword evidence="1" id="KW-0547">Nucleotide-binding</keyword>
<evidence type="ECO:0000256" key="1">
    <source>
        <dbReference type="ARBA" id="ARBA00022741"/>
    </source>
</evidence>
<protein>
    <submittedName>
        <fullName evidence="5">Recombination factor protein RarA/AAA ATPase</fullName>
    </submittedName>
</protein>
<comment type="caution">
    <text evidence="5">The sequence shown here is derived from an EMBL/GenBank/DDBJ whole genome shotgun (WGS) entry which is preliminary data.</text>
</comment>
<dbReference type="CDD" id="cd19481">
    <property type="entry name" value="RecA-like_protease"/>
    <property type="match status" value="1"/>
</dbReference>
<evidence type="ECO:0000259" key="4">
    <source>
        <dbReference type="SMART" id="SM00382"/>
    </source>
</evidence>
<name>A0A0D6PWB8_KOMEU</name>
<feature type="domain" description="AAA+ ATPase" evidence="4">
    <location>
        <begin position="260"/>
        <end position="389"/>
    </location>
</feature>
<organism evidence="5 6">
    <name type="scientific">Komagataeibacter europaeus NBRC 3261</name>
    <dbReference type="NCBI Taxonomy" id="1234669"/>
    <lineage>
        <taxon>Bacteria</taxon>
        <taxon>Pseudomonadati</taxon>
        <taxon>Pseudomonadota</taxon>
        <taxon>Alphaproteobacteria</taxon>
        <taxon>Acetobacterales</taxon>
        <taxon>Acetobacteraceae</taxon>
        <taxon>Komagataeibacter</taxon>
    </lineage>
</organism>
<dbReference type="EMBL" id="BANI01000010">
    <property type="protein sequence ID" value="GAN95075.1"/>
    <property type="molecule type" value="Genomic_DNA"/>
</dbReference>
<evidence type="ECO:0000256" key="3">
    <source>
        <dbReference type="SAM" id="MobiDB-lite"/>
    </source>
</evidence>
<accession>A0A0D6PWB8</accession>
<feature type="domain" description="AAA+ ATPase" evidence="4">
    <location>
        <begin position="496"/>
        <end position="627"/>
    </location>
</feature>
<evidence type="ECO:0000256" key="2">
    <source>
        <dbReference type="ARBA" id="ARBA00022840"/>
    </source>
</evidence>
<evidence type="ECO:0000313" key="5">
    <source>
        <dbReference type="EMBL" id="GAN95075.1"/>
    </source>
</evidence>
<dbReference type="AlphaFoldDB" id="A0A0D6PWB8"/>
<feature type="compositionally biased region" description="Basic residues" evidence="3">
    <location>
        <begin position="1"/>
        <end position="16"/>
    </location>
</feature>
<evidence type="ECO:0000313" key="6">
    <source>
        <dbReference type="Proteomes" id="UP000032675"/>
    </source>
</evidence>
<dbReference type="GO" id="GO:0005737">
    <property type="term" value="C:cytoplasm"/>
    <property type="evidence" value="ECO:0007669"/>
    <property type="project" value="TreeGrafter"/>
</dbReference>
<dbReference type="Proteomes" id="UP000032675">
    <property type="component" value="Unassembled WGS sequence"/>
</dbReference>